<evidence type="ECO:0000256" key="6">
    <source>
        <dbReference type="ARBA" id="ARBA00023136"/>
    </source>
</evidence>
<dbReference type="PANTHER" id="PTHR22950">
    <property type="entry name" value="AMINO ACID TRANSPORTER"/>
    <property type="match status" value="1"/>
</dbReference>
<feature type="transmembrane region" description="Helical" evidence="7">
    <location>
        <begin position="423"/>
        <end position="441"/>
    </location>
</feature>
<feature type="transmembrane region" description="Helical" evidence="7">
    <location>
        <begin position="49"/>
        <end position="66"/>
    </location>
</feature>
<organism evidence="9 10">
    <name type="scientific">Populus tomentosa</name>
    <name type="common">Chinese white poplar</name>
    <dbReference type="NCBI Taxonomy" id="118781"/>
    <lineage>
        <taxon>Eukaryota</taxon>
        <taxon>Viridiplantae</taxon>
        <taxon>Streptophyta</taxon>
        <taxon>Embryophyta</taxon>
        <taxon>Tracheophyta</taxon>
        <taxon>Spermatophyta</taxon>
        <taxon>Magnoliopsida</taxon>
        <taxon>eudicotyledons</taxon>
        <taxon>Gunneridae</taxon>
        <taxon>Pentapetalae</taxon>
        <taxon>rosids</taxon>
        <taxon>fabids</taxon>
        <taxon>Malpighiales</taxon>
        <taxon>Salicaceae</taxon>
        <taxon>Saliceae</taxon>
        <taxon>Populus</taxon>
    </lineage>
</organism>
<feature type="transmembrane region" description="Helical" evidence="7">
    <location>
        <begin position="295"/>
        <end position="313"/>
    </location>
</feature>
<keyword evidence="3 7" id="KW-0812">Transmembrane</keyword>
<keyword evidence="10" id="KW-1185">Reference proteome</keyword>
<dbReference type="OrthoDB" id="28208at2759"/>
<feature type="transmembrane region" description="Helical" evidence="7">
    <location>
        <begin position="386"/>
        <end position="403"/>
    </location>
</feature>
<reference evidence="9" key="1">
    <citation type="journal article" date="2020" name="bioRxiv">
        <title>Hybrid origin of Populus tomentosa Carr. identified through genome sequencing and phylogenomic analysis.</title>
        <authorList>
            <person name="An X."/>
            <person name="Gao K."/>
            <person name="Chen Z."/>
            <person name="Li J."/>
            <person name="Yang X."/>
            <person name="Yang X."/>
            <person name="Zhou J."/>
            <person name="Guo T."/>
            <person name="Zhao T."/>
            <person name="Huang S."/>
            <person name="Miao D."/>
            <person name="Khan W.U."/>
            <person name="Rao P."/>
            <person name="Ye M."/>
            <person name="Lei B."/>
            <person name="Liao W."/>
            <person name="Wang J."/>
            <person name="Ji L."/>
            <person name="Li Y."/>
            <person name="Guo B."/>
            <person name="Mustafa N.S."/>
            <person name="Li S."/>
            <person name="Yun Q."/>
            <person name="Keller S.R."/>
            <person name="Mao J."/>
            <person name="Zhang R."/>
            <person name="Strauss S.H."/>
        </authorList>
    </citation>
    <scope>NUCLEOTIDE SEQUENCE</scope>
    <source>
        <strain evidence="9">GM15</strain>
        <tissue evidence="9">Leaf</tissue>
    </source>
</reference>
<evidence type="ECO:0000256" key="4">
    <source>
        <dbReference type="ARBA" id="ARBA00022970"/>
    </source>
</evidence>
<evidence type="ECO:0000256" key="2">
    <source>
        <dbReference type="ARBA" id="ARBA00022448"/>
    </source>
</evidence>
<dbReference type="PANTHER" id="PTHR22950:SF323">
    <property type="entry name" value="AMINO ACID TRANSPORTER AVT6C"/>
    <property type="match status" value="1"/>
</dbReference>
<keyword evidence="6 7" id="KW-0472">Membrane</keyword>
<feature type="transmembrane region" description="Helical" evidence="7">
    <location>
        <begin position="99"/>
        <end position="124"/>
    </location>
</feature>
<feature type="domain" description="Amino acid transporter transmembrane" evidence="8">
    <location>
        <begin position="21"/>
        <end position="175"/>
    </location>
</feature>
<name>A0A8X8CL70_POPTO</name>
<sequence>MSPATGIHAPLLPERKQGEKRASVHGAVFNVSTSIIGAGIMSIPATLKVLGVIPALVLIMIIAWLVDISVEFLLRYTLSGESTTYAGVMREAFGRVGSVTVQICVMITNLGCLIVYLIIIGDVLSGNVHDGSMHLGVLQEWFGIHWWNSRAFALLFVVIFVVLPLVLFRRVGKFNFQFSFIFIHSCSKPYRALMIYSRHNSEVKESDWKAEKHGGLMVPREVPTSKWIEIDKSWITLVHFGWPVFPESLRFSSAISVLLAVVFVGICSVMAIYALIEGKTKSPRLLPHLDNKTSFFDLFTAAPVIVTAFTFHFNVHPISFELGKPSDMVSAVKISLLLCAGIYFTIGIFGYLLFGESIVADILVNFDQSSDTAIGAFLNDTVRLSYAFHLMLAFPLLNFSLRANIDELLFPMKPLLATDSTRFVSLTLALLVFAYLAAIAIPNIWYFFQFMGSTSAVCLAFIFPGAIVLRDVHSISTTRDKIVAAVMIILAVATSTIALSTNIYSMVRNK</sequence>
<feature type="transmembrane region" description="Helical" evidence="7">
    <location>
        <begin position="334"/>
        <end position="354"/>
    </location>
</feature>
<dbReference type="GO" id="GO:0031090">
    <property type="term" value="C:organelle membrane"/>
    <property type="evidence" value="ECO:0007669"/>
    <property type="project" value="UniProtKB-ARBA"/>
</dbReference>
<feature type="transmembrane region" description="Helical" evidence="7">
    <location>
        <begin position="144"/>
        <end position="168"/>
    </location>
</feature>
<comment type="caution">
    <text evidence="9">The sequence shown here is derived from an EMBL/GenBank/DDBJ whole genome shotgun (WGS) entry which is preliminary data.</text>
</comment>
<keyword evidence="5 7" id="KW-1133">Transmembrane helix</keyword>
<dbReference type="Proteomes" id="UP000886885">
    <property type="component" value="Chromosome 10D"/>
</dbReference>
<dbReference type="GO" id="GO:0015179">
    <property type="term" value="F:L-amino acid transmembrane transporter activity"/>
    <property type="evidence" value="ECO:0007669"/>
    <property type="project" value="TreeGrafter"/>
</dbReference>
<feature type="transmembrane region" description="Helical" evidence="7">
    <location>
        <begin position="22"/>
        <end position="43"/>
    </location>
</feature>
<dbReference type="EMBL" id="JAAWWB010000020">
    <property type="protein sequence ID" value="KAG6758164.1"/>
    <property type="molecule type" value="Genomic_DNA"/>
</dbReference>
<evidence type="ECO:0000256" key="7">
    <source>
        <dbReference type="SAM" id="Phobius"/>
    </source>
</evidence>
<evidence type="ECO:0000313" key="9">
    <source>
        <dbReference type="EMBL" id="KAG6758164.1"/>
    </source>
</evidence>
<feature type="transmembrane region" description="Helical" evidence="7">
    <location>
        <begin position="482"/>
        <end position="504"/>
    </location>
</feature>
<keyword evidence="4" id="KW-0029">Amino-acid transport</keyword>
<evidence type="ECO:0000259" key="8">
    <source>
        <dbReference type="Pfam" id="PF01490"/>
    </source>
</evidence>
<proteinExistence type="predicted"/>
<evidence type="ECO:0000313" key="10">
    <source>
        <dbReference type="Proteomes" id="UP000886885"/>
    </source>
</evidence>
<comment type="subcellular location">
    <subcellularLocation>
        <location evidence="1">Membrane</location>
        <topology evidence="1">Multi-pass membrane protein</topology>
    </subcellularLocation>
</comment>
<evidence type="ECO:0000256" key="5">
    <source>
        <dbReference type="ARBA" id="ARBA00022989"/>
    </source>
</evidence>
<dbReference type="AlphaFoldDB" id="A0A8X8CL70"/>
<feature type="transmembrane region" description="Helical" evidence="7">
    <location>
        <begin position="447"/>
        <end position="470"/>
    </location>
</feature>
<evidence type="ECO:0000256" key="1">
    <source>
        <dbReference type="ARBA" id="ARBA00004141"/>
    </source>
</evidence>
<accession>A0A8X8CL70</accession>
<feature type="domain" description="Amino acid transporter transmembrane" evidence="8">
    <location>
        <begin position="256"/>
        <end position="492"/>
    </location>
</feature>
<evidence type="ECO:0000256" key="3">
    <source>
        <dbReference type="ARBA" id="ARBA00022692"/>
    </source>
</evidence>
<feature type="transmembrane region" description="Helical" evidence="7">
    <location>
        <begin position="255"/>
        <end position="275"/>
    </location>
</feature>
<protein>
    <recommendedName>
        <fullName evidence="8">Amino acid transporter transmembrane domain-containing protein</fullName>
    </recommendedName>
</protein>
<keyword evidence="2" id="KW-0813">Transport</keyword>
<dbReference type="Pfam" id="PF01490">
    <property type="entry name" value="Aa_trans"/>
    <property type="match status" value="2"/>
</dbReference>
<gene>
    <name evidence="9" type="ORF">POTOM_038500</name>
</gene>
<dbReference type="InterPro" id="IPR013057">
    <property type="entry name" value="AA_transpt_TM"/>
</dbReference>